<dbReference type="Gene3D" id="3.30.700.20">
    <property type="entry name" value="Hypothetical protein ph0010, domain 1"/>
    <property type="match status" value="1"/>
</dbReference>
<dbReference type="AlphaFoldDB" id="A0A1H2EAI7"/>
<dbReference type="InterPro" id="IPR036071">
    <property type="entry name" value="AMMECR1_dom_sf"/>
</dbReference>
<dbReference type="SUPFAM" id="SSF143447">
    <property type="entry name" value="AMMECR1-like"/>
    <property type="match status" value="1"/>
</dbReference>
<organism evidence="2 3">
    <name type="scientific">Nitrosomonas ureae</name>
    <dbReference type="NCBI Taxonomy" id="44577"/>
    <lineage>
        <taxon>Bacteria</taxon>
        <taxon>Pseudomonadati</taxon>
        <taxon>Pseudomonadota</taxon>
        <taxon>Betaproteobacteria</taxon>
        <taxon>Nitrosomonadales</taxon>
        <taxon>Nitrosomonadaceae</taxon>
        <taxon>Nitrosomonas</taxon>
    </lineage>
</organism>
<dbReference type="PANTHER" id="PTHR13016">
    <property type="entry name" value="AMMECR1 HOMOLOG"/>
    <property type="match status" value="1"/>
</dbReference>
<dbReference type="PANTHER" id="PTHR13016:SF0">
    <property type="entry name" value="AMME SYNDROME CANDIDATE GENE 1 PROTEIN"/>
    <property type="match status" value="1"/>
</dbReference>
<feature type="domain" description="AMMECR1" evidence="1">
    <location>
        <begin position="7"/>
        <end position="195"/>
    </location>
</feature>
<proteinExistence type="predicted"/>
<protein>
    <submittedName>
        <fullName evidence="2">Uncharacterized protein, PH0010 family/AmmeMemoRadiSam system protein A</fullName>
    </submittedName>
</protein>
<reference evidence="3" key="1">
    <citation type="submission" date="2016-10" db="EMBL/GenBank/DDBJ databases">
        <authorList>
            <person name="Varghese N."/>
            <person name="Submissions S."/>
        </authorList>
    </citation>
    <scope>NUCLEOTIDE SEQUENCE [LARGE SCALE GENOMIC DNA]</scope>
    <source>
        <strain evidence="3">Nm10</strain>
    </source>
</reference>
<dbReference type="InterPro" id="IPR027623">
    <property type="entry name" value="AmmeMemoSam_A"/>
</dbReference>
<accession>A0A1H2EAI7</accession>
<dbReference type="RefSeq" id="WP_062559626.1">
    <property type="nucleotide sequence ID" value="NZ_CP013341.1"/>
</dbReference>
<dbReference type="Proteomes" id="UP000182882">
    <property type="component" value="Unassembled WGS sequence"/>
</dbReference>
<sequence length="196" mass="22096">MVRDNDPQGRILLQIARTAIARALHVPCAAVAVEEHMSWLSKPGATFVTLIQYGELRGCAGSLKAYDPLLEDVSNNALLAALHDPRFLPLVKDELDTIKIEVSLLSQLQPLTFTSEADALAQLRPNVDGIVLEYELHRSTFLPQVWGDLPKPQKFLAKLKLKARLSEDFWSEKIQLSRYTVRKWREIDNVKECAHG</sequence>
<dbReference type="Gene3D" id="3.30.1490.150">
    <property type="entry name" value="Hypothetical protein ph0010, domain 2"/>
    <property type="match status" value="1"/>
</dbReference>
<dbReference type="EMBL" id="FNLN01000010">
    <property type="protein sequence ID" value="SDT91728.1"/>
    <property type="molecule type" value="Genomic_DNA"/>
</dbReference>
<name>A0A1H2EAI7_9PROT</name>
<evidence type="ECO:0000313" key="2">
    <source>
        <dbReference type="EMBL" id="SDT91728.1"/>
    </source>
</evidence>
<dbReference type="InterPro" id="IPR027485">
    <property type="entry name" value="AMMECR1_N"/>
</dbReference>
<dbReference type="NCBIfam" id="TIGR04335">
    <property type="entry name" value="AmmeMemoSam_A"/>
    <property type="match status" value="1"/>
</dbReference>
<dbReference type="NCBIfam" id="TIGR00296">
    <property type="entry name" value="TIGR00296 family protein"/>
    <property type="match status" value="1"/>
</dbReference>
<evidence type="ECO:0000259" key="1">
    <source>
        <dbReference type="PROSITE" id="PS51112"/>
    </source>
</evidence>
<gene>
    <name evidence="2" type="ORF">SAMN05216406_11065</name>
</gene>
<evidence type="ECO:0000313" key="3">
    <source>
        <dbReference type="Proteomes" id="UP000182882"/>
    </source>
</evidence>
<dbReference type="KEGG" id="nur:ATY38_12690"/>
<dbReference type="PROSITE" id="PS51112">
    <property type="entry name" value="AMMECR1"/>
    <property type="match status" value="1"/>
</dbReference>
<dbReference type="InterPro" id="IPR002733">
    <property type="entry name" value="AMMECR1_domain"/>
</dbReference>
<dbReference type="Pfam" id="PF01871">
    <property type="entry name" value="AMMECR1"/>
    <property type="match status" value="1"/>
</dbReference>
<dbReference type="InterPro" id="IPR023473">
    <property type="entry name" value="AMMECR1"/>
</dbReference>
<keyword evidence="3" id="KW-1185">Reference proteome</keyword>